<keyword evidence="5 6" id="KW-0472">Membrane</keyword>
<keyword evidence="4 6" id="KW-1133">Transmembrane helix</keyword>
<dbReference type="InterPro" id="IPR050833">
    <property type="entry name" value="Poly_Biosynth_Transport"/>
</dbReference>
<evidence type="ECO:0000256" key="4">
    <source>
        <dbReference type="ARBA" id="ARBA00022989"/>
    </source>
</evidence>
<feature type="transmembrane region" description="Helical" evidence="6">
    <location>
        <begin position="131"/>
        <end position="151"/>
    </location>
</feature>
<dbReference type="EMBL" id="UHJL01000003">
    <property type="protein sequence ID" value="SUQ24997.1"/>
    <property type="molecule type" value="Genomic_DNA"/>
</dbReference>
<feature type="transmembrane region" description="Helical" evidence="6">
    <location>
        <begin position="43"/>
        <end position="63"/>
    </location>
</feature>
<dbReference type="AlphaFoldDB" id="A0A380S6Y1"/>
<sequence length="506" mass="56101">MNDNKKIAFNTLILYAKLIITIVISFMVSRYVLKALGASDFGLYNVVGGVVAMMNLLATSMVATSYRFVAVELGKGENGNVNKVYNTIFAIHVALAGLLVLIGETVGVYYIHNYLNVAVEKIPDAVFVLRLSIWATVFTVISVPADGLIVAKEKFVYTAILKIATSMLTLLLVVYLNYYGGNRLRVYAVIMAVIHLLTPIGYQIYCWIKMPECVRFKINRNKKDYKEVLSFTGWIFIGAVACVGRIQGAAMIINLFFGTVLNAAFGFASQVSQATGMFTSTLRQAAIPQIMKSQSAGNQDRSISLVYAISRFSFLLMLLPAMPLLFCMQDVLKLWLKDPPEWTNVFASFLLINGLISNLGGGFDASIQATGKIRKNQVGYSFINIMILPVMYVLYKFGAPPYINVVVMIGSTVATLVFQIYIMKSLTNFELKIYAAKTLWPAIKVIVLILIPMLALRQVYDNSIFEMFIFGGIIFVVTILAVFFAGLSASERNAVVGLCKRKLHRK</sequence>
<keyword evidence="3 6" id="KW-0812">Transmembrane</keyword>
<proteinExistence type="predicted"/>
<feature type="transmembrane region" description="Helical" evidence="6">
    <location>
        <begin position="263"/>
        <end position="282"/>
    </location>
</feature>
<dbReference type="PANTHER" id="PTHR30250:SF26">
    <property type="entry name" value="PSMA PROTEIN"/>
    <property type="match status" value="1"/>
</dbReference>
<evidence type="ECO:0000256" key="1">
    <source>
        <dbReference type="ARBA" id="ARBA00004651"/>
    </source>
</evidence>
<feature type="transmembrane region" description="Helical" evidence="6">
    <location>
        <begin position="346"/>
        <end position="366"/>
    </location>
</feature>
<evidence type="ECO:0000256" key="5">
    <source>
        <dbReference type="ARBA" id="ARBA00023136"/>
    </source>
</evidence>
<feature type="transmembrane region" description="Helical" evidence="6">
    <location>
        <begin position="467"/>
        <end position="487"/>
    </location>
</feature>
<feature type="transmembrane region" description="Helical" evidence="6">
    <location>
        <begin position="228"/>
        <end position="257"/>
    </location>
</feature>
<dbReference type="GO" id="GO:0005886">
    <property type="term" value="C:plasma membrane"/>
    <property type="evidence" value="ECO:0007669"/>
    <property type="project" value="UniProtKB-SubCell"/>
</dbReference>
<evidence type="ECO:0000256" key="2">
    <source>
        <dbReference type="ARBA" id="ARBA00022475"/>
    </source>
</evidence>
<gene>
    <name evidence="7" type="ORF">SAMN05661053_2411</name>
</gene>
<name>A0A380S6Y1_FIBSU</name>
<dbReference type="RefSeq" id="WP_109573326.1">
    <property type="nucleotide sequence ID" value="NZ_UHJL01000003.1"/>
</dbReference>
<feature type="transmembrane region" description="Helical" evidence="6">
    <location>
        <begin position="401"/>
        <end position="422"/>
    </location>
</feature>
<reference evidence="7 8" key="1">
    <citation type="submission" date="2017-08" db="EMBL/GenBank/DDBJ databases">
        <authorList>
            <person name="de Groot N.N."/>
        </authorList>
    </citation>
    <scope>NUCLEOTIDE SEQUENCE [LARGE SCALE GENOMIC DNA]</scope>
    <source>
        <strain evidence="7 8">HM2</strain>
    </source>
</reference>
<feature type="transmembrane region" description="Helical" evidence="6">
    <location>
        <begin position="12"/>
        <end position="31"/>
    </location>
</feature>
<feature type="transmembrane region" description="Helical" evidence="6">
    <location>
        <begin position="378"/>
        <end position="395"/>
    </location>
</feature>
<dbReference type="Proteomes" id="UP000255423">
    <property type="component" value="Unassembled WGS sequence"/>
</dbReference>
<feature type="transmembrane region" description="Helical" evidence="6">
    <location>
        <begin position="434"/>
        <end position="455"/>
    </location>
</feature>
<evidence type="ECO:0000313" key="7">
    <source>
        <dbReference type="EMBL" id="SUQ24997.1"/>
    </source>
</evidence>
<feature type="transmembrane region" description="Helical" evidence="6">
    <location>
        <begin position="186"/>
        <end position="208"/>
    </location>
</feature>
<keyword evidence="2" id="KW-1003">Cell membrane</keyword>
<organism evidence="7 8">
    <name type="scientific">Fibrobacter succinogenes</name>
    <name type="common">Bacteroides succinogenes</name>
    <dbReference type="NCBI Taxonomy" id="833"/>
    <lineage>
        <taxon>Bacteria</taxon>
        <taxon>Pseudomonadati</taxon>
        <taxon>Fibrobacterota</taxon>
        <taxon>Fibrobacteria</taxon>
        <taxon>Fibrobacterales</taxon>
        <taxon>Fibrobacteraceae</taxon>
        <taxon>Fibrobacter</taxon>
    </lineage>
</organism>
<accession>A0A380S6Y1</accession>
<comment type="subcellular location">
    <subcellularLocation>
        <location evidence="1">Cell membrane</location>
        <topology evidence="1">Multi-pass membrane protein</topology>
    </subcellularLocation>
</comment>
<protein>
    <submittedName>
        <fullName evidence="7">Na+-driven multidrug efflux pump</fullName>
    </submittedName>
</protein>
<evidence type="ECO:0000256" key="3">
    <source>
        <dbReference type="ARBA" id="ARBA00022692"/>
    </source>
</evidence>
<evidence type="ECO:0000256" key="6">
    <source>
        <dbReference type="SAM" id="Phobius"/>
    </source>
</evidence>
<dbReference type="PANTHER" id="PTHR30250">
    <property type="entry name" value="PST FAMILY PREDICTED COLANIC ACID TRANSPORTER"/>
    <property type="match status" value="1"/>
</dbReference>
<feature type="transmembrane region" description="Helical" evidence="6">
    <location>
        <begin position="303"/>
        <end position="326"/>
    </location>
</feature>
<evidence type="ECO:0000313" key="8">
    <source>
        <dbReference type="Proteomes" id="UP000255423"/>
    </source>
</evidence>
<feature type="transmembrane region" description="Helical" evidence="6">
    <location>
        <begin position="84"/>
        <end position="111"/>
    </location>
</feature>
<feature type="transmembrane region" description="Helical" evidence="6">
    <location>
        <begin position="163"/>
        <end position="180"/>
    </location>
</feature>